<dbReference type="PANTHER" id="PTHR11008:SF41">
    <property type="entry name" value="RE70318P"/>
    <property type="match status" value="1"/>
</dbReference>
<evidence type="ECO:0000256" key="4">
    <source>
        <dbReference type="SAM" id="SignalP"/>
    </source>
</evidence>
<dbReference type="SMART" id="SM00700">
    <property type="entry name" value="JHBP"/>
    <property type="match status" value="2"/>
</dbReference>
<reference evidence="6" key="1">
    <citation type="submission" date="2025-08" db="UniProtKB">
        <authorList>
            <consortium name="RefSeq"/>
        </authorList>
    </citation>
    <scope>IDENTIFICATION</scope>
</reference>
<keyword evidence="2" id="KW-0090">Biological rhythms</keyword>
<accession>A0A1S3DCT6</accession>
<dbReference type="STRING" id="121845.A0A1S3DCT6"/>
<sequence>MCNQVGILLVLFLALVLIQFEATGSLKLPPNIKTCKKNDPQLDACIVKRARDGIPYLVKGFPKFKIPVLDPLTITSLAVDQGNRQIGLSLKLLNAQIHGLGTADFYKSKIDLKNGHWEWYFTNPKLRVLGKYVMDGKVLILPITGTGDGNITLSKCRRSTSPYPMDFDRMAAICFLALVVSFLQVADGKLTPNIKTCKKNDPQLDACIVKRARDGIPYLVKGYDCDTVCVTVTMVCDRCRRSTSPYPMDFDRMAAICFLALVVSFLQVADGKLSDYTDICNTKDPNLNECLKKSAQKMFSYMKTGIKELGMPVMDPYVNPMVEMGSDADGPMSLKFTLFNATHYGFSKSKVKKVEANPAKYSFDYQLLIPKFEIVAEYDILGKLLMMPVHGQGVCNTTCYDVDVIWKVRGEPEVFEGKTYFKTVKLEQQIQSIGKMVFNFGNLFNGNKEMSDMFNKLVNDNWQELFNQMKPSMQRNGEAIMLKLARRTQHILPYSEVFPDLFE</sequence>
<evidence type="ECO:0000313" key="5">
    <source>
        <dbReference type="Proteomes" id="UP000079169"/>
    </source>
</evidence>
<feature type="signal peptide" evidence="4">
    <location>
        <begin position="1"/>
        <end position="25"/>
    </location>
</feature>
<keyword evidence="1 4" id="KW-0732">Signal</keyword>
<dbReference type="GO" id="GO:0005615">
    <property type="term" value="C:extracellular space"/>
    <property type="evidence" value="ECO:0007669"/>
    <property type="project" value="TreeGrafter"/>
</dbReference>
<evidence type="ECO:0000313" key="6">
    <source>
        <dbReference type="RefSeq" id="XP_008479343.2"/>
    </source>
</evidence>
<keyword evidence="5" id="KW-1185">Reference proteome</keyword>
<dbReference type="PaxDb" id="121845-A0A1S3DCT6"/>
<gene>
    <name evidence="6" type="primary">LOC103516160</name>
</gene>
<dbReference type="Proteomes" id="UP000079169">
    <property type="component" value="Unplaced"/>
</dbReference>
<name>A0A1S3DCT6_DIACI</name>
<dbReference type="AlphaFoldDB" id="A0A1S3DCT6"/>
<comment type="similarity">
    <text evidence="3">Belongs to the TO family.</text>
</comment>
<dbReference type="KEGG" id="dci:103516160"/>
<dbReference type="GeneID" id="103516160"/>
<evidence type="ECO:0000256" key="3">
    <source>
        <dbReference type="ARBA" id="ARBA00060902"/>
    </source>
</evidence>
<dbReference type="RefSeq" id="XP_008479343.2">
    <property type="nucleotide sequence ID" value="XM_008481121.2"/>
</dbReference>
<proteinExistence type="inferred from homology"/>
<dbReference type="Pfam" id="PF06585">
    <property type="entry name" value="JHBP"/>
    <property type="match status" value="2"/>
</dbReference>
<dbReference type="Gene3D" id="3.15.10.30">
    <property type="entry name" value="Haemolymph juvenile hormone binding protein"/>
    <property type="match status" value="2"/>
</dbReference>
<dbReference type="InterPro" id="IPR038606">
    <property type="entry name" value="To_sf"/>
</dbReference>
<organism evidence="5 6">
    <name type="scientific">Diaphorina citri</name>
    <name type="common">Asian citrus psyllid</name>
    <dbReference type="NCBI Taxonomy" id="121845"/>
    <lineage>
        <taxon>Eukaryota</taxon>
        <taxon>Metazoa</taxon>
        <taxon>Ecdysozoa</taxon>
        <taxon>Arthropoda</taxon>
        <taxon>Hexapoda</taxon>
        <taxon>Insecta</taxon>
        <taxon>Pterygota</taxon>
        <taxon>Neoptera</taxon>
        <taxon>Paraneoptera</taxon>
        <taxon>Hemiptera</taxon>
        <taxon>Sternorrhyncha</taxon>
        <taxon>Psylloidea</taxon>
        <taxon>Psyllidae</taxon>
        <taxon>Diaphorininae</taxon>
        <taxon>Diaphorina</taxon>
    </lineage>
</organism>
<dbReference type="FunFam" id="3.15.10.30:FF:000001">
    <property type="entry name" value="Takeout-like protein 1"/>
    <property type="match status" value="1"/>
</dbReference>
<dbReference type="PANTHER" id="PTHR11008">
    <property type="entry name" value="PROTEIN TAKEOUT-LIKE PROTEIN"/>
    <property type="match status" value="1"/>
</dbReference>
<dbReference type="InterPro" id="IPR010562">
    <property type="entry name" value="Haemolymph_juvenile_hormone-bd"/>
</dbReference>
<protein>
    <submittedName>
        <fullName evidence="6">Uncharacterized protein LOC103516160</fullName>
    </submittedName>
</protein>
<evidence type="ECO:0000256" key="2">
    <source>
        <dbReference type="ARBA" id="ARBA00023108"/>
    </source>
</evidence>
<evidence type="ECO:0000256" key="1">
    <source>
        <dbReference type="ARBA" id="ARBA00022729"/>
    </source>
</evidence>
<feature type="chain" id="PRO_5018240333" evidence="4">
    <location>
        <begin position="26"/>
        <end position="503"/>
    </location>
</feature>
<dbReference type="GO" id="GO:0007623">
    <property type="term" value="P:circadian rhythm"/>
    <property type="evidence" value="ECO:0007669"/>
    <property type="project" value="UniProtKB-ARBA"/>
</dbReference>